<keyword evidence="2" id="KW-0418">Kinase</keyword>
<dbReference type="InterPro" id="IPR011006">
    <property type="entry name" value="CheY-like_superfamily"/>
</dbReference>
<dbReference type="Gene3D" id="1.10.10.10">
    <property type="entry name" value="Winged helix-like DNA-binding domain superfamily/Winged helix DNA-binding domain"/>
    <property type="match status" value="1"/>
</dbReference>
<name>A0A516NIC1_9NOCA</name>
<dbReference type="SMART" id="SM00065">
    <property type="entry name" value="GAF"/>
    <property type="match status" value="1"/>
</dbReference>
<keyword evidence="3" id="KW-0805">Transcription regulation</keyword>
<dbReference type="SUPFAM" id="SSF52172">
    <property type="entry name" value="CheY-like"/>
    <property type="match status" value="1"/>
</dbReference>
<dbReference type="KEGG" id="nod:FOH10_07680"/>
<keyword evidence="4" id="KW-0804">Transcription</keyword>
<dbReference type="Proteomes" id="UP000317039">
    <property type="component" value="Chromosome"/>
</dbReference>
<dbReference type="InterPro" id="IPR036388">
    <property type="entry name" value="WH-like_DNA-bd_sf"/>
</dbReference>
<evidence type="ECO:0000256" key="5">
    <source>
        <dbReference type="SAM" id="MobiDB-lite"/>
    </source>
</evidence>
<accession>A0A516NIC1</accession>
<evidence type="ECO:0000256" key="2">
    <source>
        <dbReference type="ARBA" id="ARBA00022777"/>
    </source>
</evidence>
<dbReference type="EMBL" id="CP041695">
    <property type="protein sequence ID" value="QDP78640.1"/>
    <property type="molecule type" value="Genomic_DNA"/>
</dbReference>
<dbReference type="InterPro" id="IPR029016">
    <property type="entry name" value="GAF-like_dom_sf"/>
</dbReference>
<keyword evidence="1" id="KW-0808">Transferase</keyword>
<dbReference type="GO" id="GO:0016301">
    <property type="term" value="F:kinase activity"/>
    <property type="evidence" value="ECO:0007669"/>
    <property type="project" value="UniProtKB-KW"/>
</dbReference>
<evidence type="ECO:0000256" key="1">
    <source>
        <dbReference type="ARBA" id="ARBA00022679"/>
    </source>
</evidence>
<dbReference type="InterPro" id="IPR005561">
    <property type="entry name" value="ANTAR"/>
</dbReference>
<evidence type="ECO:0000313" key="8">
    <source>
        <dbReference type="Proteomes" id="UP000317039"/>
    </source>
</evidence>
<sequence>MGLLLNVPGMRGTGRKATRRDSWMRSGLPMAQERSAPDELARGLAALTAVMVSARDVVATLGEFADTASRMLPGHPLAGVTLHRDPGPVTVGPSIAHAVPIAESAHGDGQGPCRETIETGRPVSVPDTAAERRWGPYPARMLAHGVRSIHFEPLRTDGSAIGALHLYSPRVHGFDEAMRGAIELTATQIAVLLDAVLATARQAELTAQLREALGSRAVIDQALGMIMLQRRCGSEEAFGVLRTASHQRNVKLARLAAEMVRVMTGNEPIPPRFGVDRAPRPRRGG</sequence>
<reference evidence="7 8" key="1">
    <citation type="submission" date="2019-07" db="EMBL/GenBank/DDBJ databases">
        <title>Complete Genome Sequence and Methylome Analysis of Nocardia otitidis-caviarum NEB252.</title>
        <authorList>
            <person name="Fomenkov A."/>
            <person name="Anton B.P."/>
            <person name="Vincze T."/>
            <person name="Roberts R.J."/>
        </authorList>
    </citation>
    <scope>NUCLEOTIDE SEQUENCE [LARGE SCALE GENOMIC DNA]</scope>
    <source>
        <strain evidence="7 8">NEB252</strain>
    </source>
</reference>
<dbReference type="InterPro" id="IPR012074">
    <property type="entry name" value="GAF_ANTAR"/>
</dbReference>
<dbReference type="InterPro" id="IPR003018">
    <property type="entry name" value="GAF"/>
</dbReference>
<protein>
    <submittedName>
        <fullName evidence="7">GAF and ANTAR domain-containing protein</fullName>
    </submittedName>
</protein>
<dbReference type="Pfam" id="PF13185">
    <property type="entry name" value="GAF_2"/>
    <property type="match status" value="1"/>
</dbReference>
<organism evidence="7 8">
    <name type="scientific">Nocardia otitidiscaviarum</name>
    <dbReference type="NCBI Taxonomy" id="1823"/>
    <lineage>
        <taxon>Bacteria</taxon>
        <taxon>Bacillati</taxon>
        <taxon>Actinomycetota</taxon>
        <taxon>Actinomycetes</taxon>
        <taxon>Mycobacteriales</taxon>
        <taxon>Nocardiaceae</taxon>
        <taxon>Nocardia</taxon>
    </lineage>
</organism>
<dbReference type="AlphaFoldDB" id="A0A516NIC1"/>
<dbReference type="Gene3D" id="3.30.450.40">
    <property type="match status" value="1"/>
</dbReference>
<dbReference type="SMART" id="SM01012">
    <property type="entry name" value="ANTAR"/>
    <property type="match status" value="1"/>
</dbReference>
<dbReference type="GO" id="GO:0003723">
    <property type="term" value="F:RNA binding"/>
    <property type="evidence" value="ECO:0007669"/>
    <property type="project" value="InterPro"/>
</dbReference>
<evidence type="ECO:0000256" key="4">
    <source>
        <dbReference type="ARBA" id="ARBA00023163"/>
    </source>
</evidence>
<evidence type="ECO:0000256" key="3">
    <source>
        <dbReference type="ARBA" id="ARBA00023015"/>
    </source>
</evidence>
<dbReference type="PROSITE" id="PS50921">
    <property type="entry name" value="ANTAR"/>
    <property type="match status" value="1"/>
</dbReference>
<evidence type="ECO:0000259" key="6">
    <source>
        <dbReference type="PROSITE" id="PS50921"/>
    </source>
</evidence>
<evidence type="ECO:0000313" key="7">
    <source>
        <dbReference type="EMBL" id="QDP78640.1"/>
    </source>
</evidence>
<gene>
    <name evidence="7" type="ORF">FOH10_07680</name>
</gene>
<dbReference type="PIRSF" id="PIRSF036625">
    <property type="entry name" value="GAF_ANTAR"/>
    <property type="match status" value="1"/>
</dbReference>
<dbReference type="Pfam" id="PF03861">
    <property type="entry name" value="ANTAR"/>
    <property type="match status" value="1"/>
</dbReference>
<feature type="region of interest" description="Disordered" evidence="5">
    <location>
        <begin position="1"/>
        <end position="20"/>
    </location>
</feature>
<proteinExistence type="predicted"/>
<dbReference type="SUPFAM" id="SSF55781">
    <property type="entry name" value="GAF domain-like"/>
    <property type="match status" value="1"/>
</dbReference>
<feature type="domain" description="ANTAR" evidence="6">
    <location>
        <begin position="199"/>
        <end position="260"/>
    </location>
</feature>